<keyword evidence="1" id="KW-0732">Signal</keyword>
<sequence length="64" mass="6591">MRFVVRSLFSMLLAFAVAEPPVMADNVTVGTGSAASCNEAARNAALPILVPGINAPPRIKHASA</sequence>
<protein>
    <submittedName>
        <fullName evidence="2">Uncharacterized protein</fullName>
    </submittedName>
</protein>
<dbReference type="KEGG" id="xba:C7S18_19755"/>
<gene>
    <name evidence="2" type="ORF">C7S18_19755</name>
</gene>
<evidence type="ECO:0000313" key="2">
    <source>
        <dbReference type="EMBL" id="AVP99262.1"/>
    </source>
</evidence>
<evidence type="ECO:0000256" key="1">
    <source>
        <dbReference type="SAM" id="SignalP"/>
    </source>
</evidence>
<feature type="signal peptide" evidence="1">
    <location>
        <begin position="1"/>
        <end position="24"/>
    </location>
</feature>
<name>A0A2P1PWQ3_9GAMM</name>
<dbReference type="RefSeq" id="WP_106893182.1">
    <property type="nucleotide sequence ID" value="NZ_CP027860.1"/>
</dbReference>
<dbReference type="AlphaFoldDB" id="A0A2P1PWQ3"/>
<reference evidence="2 3" key="1">
    <citation type="submission" date="2018-03" db="EMBL/GenBank/DDBJ databases">
        <title>Ahniella affigens gen. nov., sp. nov., a gammaproteobacterium isolated from sandy soil near a stream.</title>
        <authorList>
            <person name="Ko Y."/>
            <person name="Kim J.-H."/>
        </authorList>
    </citation>
    <scope>NUCLEOTIDE SEQUENCE [LARGE SCALE GENOMIC DNA]</scope>
    <source>
        <strain evidence="2 3">D13</strain>
    </source>
</reference>
<feature type="chain" id="PRO_5015186919" evidence="1">
    <location>
        <begin position="25"/>
        <end position="64"/>
    </location>
</feature>
<reference evidence="2 3" key="2">
    <citation type="submission" date="2018-03" db="EMBL/GenBank/DDBJ databases">
        <authorList>
            <person name="Keele B.F."/>
        </authorList>
    </citation>
    <scope>NUCLEOTIDE SEQUENCE [LARGE SCALE GENOMIC DNA]</scope>
    <source>
        <strain evidence="2 3">D13</strain>
    </source>
</reference>
<accession>A0A2P1PWQ3</accession>
<dbReference type="Proteomes" id="UP000241074">
    <property type="component" value="Chromosome"/>
</dbReference>
<evidence type="ECO:0000313" key="3">
    <source>
        <dbReference type="Proteomes" id="UP000241074"/>
    </source>
</evidence>
<keyword evidence="3" id="KW-1185">Reference proteome</keyword>
<organism evidence="2 3">
    <name type="scientific">Ahniella affigens</name>
    <dbReference type="NCBI Taxonomy" id="2021234"/>
    <lineage>
        <taxon>Bacteria</taxon>
        <taxon>Pseudomonadati</taxon>
        <taxon>Pseudomonadota</taxon>
        <taxon>Gammaproteobacteria</taxon>
        <taxon>Lysobacterales</taxon>
        <taxon>Rhodanobacteraceae</taxon>
        <taxon>Ahniella</taxon>
    </lineage>
</organism>
<dbReference type="EMBL" id="CP027860">
    <property type="protein sequence ID" value="AVP99262.1"/>
    <property type="molecule type" value="Genomic_DNA"/>
</dbReference>
<proteinExistence type="predicted"/>